<protein>
    <submittedName>
        <fullName evidence="1">Uncharacterized protein</fullName>
    </submittedName>
</protein>
<dbReference type="EMBL" id="CAJOBI010184733">
    <property type="protein sequence ID" value="CAF4939620.1"/>
    <property type="molecule type" value="Genomic_DNA"/>
</dbReference>
<reference evidence="1" key="1">
    <citation type="submission" date="2021-02" db="EMBL/GenBank/DDBJ databases">
        <authorList>
            <person name="Nowell W R."/>
        </authorList>
    </citation>
    <scope>NUCLEOTIDE SEQUENCE</scope>
</reference>
<proteinExistence type="predicted"/>
<feature type="non-terminal residue" evidence="1">
    <location>
        <position position="1"/>
    </location>
</feature>
<gene>
    <name evidence="1" type="ORF">SMN809_LOCUS53578</name>
</gene>
<dbReference type="Proteomes" id="UP000676336">
    <property type="component" value="Unassembled WGS sequence"/>
</dbReference>
<name>A0A8S3D7V4_9BILA</name>
<organism evidence="1 2">
    <name type="scientific">Rotaria magnacalcarata</name>
    <dbReference type="NCBI Taxonomy" id="392030"/>
    <lineage>
        <taxon>Eukaryota</taxon>
        <taxon>Metazoa</taxon>
        <taxon>Spiralia</taxon>
        <taxon>Gnathifera</taxon>
        <taxon>Rotifera</taxon>
        <taxon>Eurotatoria</taxon>
        <taxon>Bdelloidea</taxon>
        <taxon>Philodinida</taxon>
        <taxon>Philodinidae</taxon>
        <taxon>Rotaria</taxon>
    </lineage>
</organism>
<accession>A0A8S3D7V4</accession>
<evidence type="ECO:0000313" key="1">
    <source>
        <dbReference type="EMBL" id="CAF4939620.1"/>
    </source>
</evidence>
<sequence length="67" mass="7928">TGAQKKNSTVQAFNFHRRQIKMNTIEDTKAPWRCVFCWKEPYEEYLGPLFGPFQLNEQCRAYLSHSS</sequence>
<evidence type="ECO:0000313" key="2">
    <source>
        <dbReference type="Proteomes" id="UP000676336"/>
    </source>
</evidence>
<dbReference type="AlphaFoldDB" id="A0A8S3D7V4"/>
<comment type="caution">
    <text evidence="1">The sequence shown here is derived from an EMBL/GenBank/DDBJ whole genome shotgun (WGS) entry which is preliminary data.</text>
</comment>